<dbReference type="HAMAP" id="MF_00135">
    <property type="entry name" value="PRAI"/>
    <property type="match status" value="1"/>
</dbReference>
<protein>
    <recommendedName>
        <fullName evidence="4 9">N-(5'-phosphoribosyl)anthranilate isomerase</fullName>
        <shortName evidence="9">PRAI</shortName>
        <ecNumber evidence="3 9">5.3.1.24</ecNumber>
    </recommendedName>
</protein>
<evidence type="ECO:0000256" key="1">
    <source>
        <dbReference type="ARBA" id="ARBA00001164"/>
    </source>
</evidence>
<dbReference type="CDD" id="cd00405">
    <property type="entry name" value="PRAI"/>
    <property type="match status" value="1"/>
</dbReference>
<dbReference type="PANTHER" id="PTHR42894:SF1">
    <property type="entry name" value="N-(5'-PHOSPHORIBOSYL)ANTHRANILATE ISOMERASE"/>
    <property type="match status" value="1"/>
</dbReference>
<dbReference type="InterPro" id="IPR013785">
    <property type="entry name" value="Aldolase_TIM"/>
</dbReference>
<evidence type="ECO:0000256" key="4">
    <source>
        <dbReference type="ARBA" id="ARBA00022272"/>
    </source>
</evidence>
<evidence type="ECO:0000313" key="11">
    <source>
        <dbReference type="EMBL" id="SEA20918.1"/>
    </source>
</evidence>
<dbReference type="InterPro" id="IPR044643">
    <property type="entry name" value="TrpF_fam"/>
</dbReference>
<proteinExistence type="inferred from homology"/>
<dbReference type="GO" id="GO:0000162">
    <property type="term" value="P:L-tryptophan biosynthetic process"/>
    <property type="evidence" value="ECO:0007669"/>
    <property type="project" value="UniProtKB-UniRule"/>
</dbReference>
<dbReference type="PANTHER" id="PTHR42894">
    <property type="entry name" value="N-(5'-PHOSPHORIBOSYL)ANTHRANILATE ISOMERASE"/>
    <property type="match status" value="1"/>
</dbReference>
<dbReference type="UniPathway" id="UPA00035">
    <property type="reaction ID" value="UER00042"/>
</dbReference>
<comment type="catalytic activity">
    <reaction evidence="1 9">
        <text>N-(5-phospho-beta-D-ribosyl)anthranilate = 1-(2-carboxyphenylamino)-1-deoxy-D-ribulose 5-phosphate</text>
        <dbReference type="Rhea" id="RHEA:21540"/>
        <dbReference type="ChEBI" id="CHEBI:18277"/>
        <dbReference type="ChEBI" id="CHEBI:58613"/>
        <dbReference type="EC" id="5.3.1.24"/>
    </reaction>
</comment>
<evidence type="ECO:0000256" key="6">
    <source>
        <dbReference type="ARBA" id="ARBA00022822"/>
    </source>
</evidence>
<keyword evidence="8 9" id="KW-0413">Isomerase</keyword>
<evidence type="ECO:0000256" key="5">
    <source>
        <dbReference type="ARBA" id="ARBA00022605"/>
    </source>
</evidence>
<dbReference type="Pfam" id="PF00697">
    <property type="entry name" value="PRAI"/>
    <property type="match status" value="1"/>
</dbReference>
<dbReference type="Gene3D" id="3.20.20.70">
    <property type="entry name" value="Aldolase class I"/>
    <property type="match status" value="1"/>
</dbReference>
<dbReference type="InterPro" id="IPR001240">
    <property type="entry name" value="PRAI_dom"/>
</dbReference>
<keyword evidence="7 9" id="KW-0057">Aromatic amino acid biosynthesis</keyword>
<feature type="domain" description="N-(5'phosphoribosyl) anthranilate isomerase (PRAI)" evidence="10">
    <location>
        <begin position="4"/>
        <end position="201"/>
    </location>
</feature>
<dbReference type="AlphaFoldDB" id="A0A1H3ZBM2"/>
<comment type="pathway">
    <text evidence="2 9">Amino-acid biosynthesis; L-tryptophan biosynthesis; L-tryptophan from chorismate: step 3/5.</text>
</comment>
<sequence>MKLKVCGMKSESNILDVASDVKPDYMGFIFYEKSPRYFNSEGPEISEDIKKIGVFVNAKLDFIVEKIEKHKLQGVQLHGDESPEFCAQVRAFDVIVIKVFSIKNQFDFKVLEPYEEVCDYYMFDTKGKEPGGNGYTFNWNVLKKYKSSKSYFLSGGIGMDELDAFLLFLKRPESDLCCTVDLNSKFESTSGFKDIKLLNDFKYQLIKHGYVL</sequence>
<evidence type="ECO:0000313" key="12">
    <source>
        <dbReference type="Proteomes" id="UP000198846"/>
    </source>
</evidence>
<evidence type="ECO:0000259" key="10">
    <source>
        <dbReference type="Pfam" id="PF00697"/>
    </source>
</evidence>
<dbReference type="SUPFAM" id="SSF51366">
    <property type="entry name" value="Ribulose-phoshate binding barrel"/>
    <property type="match status" value="1"/>
</dbReference>
<keyword evidence="12" id="KW-1185">Reference proteome</keyword>
<keyword evidence="6 9" id="KW-0822">Tryptophan biosynthesis</keyword>
<comment type="similarity">
    <text evidence="9">Belongs to the TrpF family.</text>
</comment>
<gene>
    <name evidence="9" type="primary">trpF</name>
    <name evidence="11" type="ORF">SAMN04487990_10869</name>
</gene>
<keyword evidence="5 9" id="KW-0028">Amino-acid biosynthesis</keyword>
<reference evidence="11 12" key="1">
    <citation type="submission" date="2016-10" db="EMBL/GenBank/DDBJ databases">
        <authorList>
            <person name="de Groot N.N."/>
        </authorList>
    </citation>
    <scope>NUCLEOTIDE SEQUENCE [LARGE SCALE GENOMIC DNA]</scope>
    <source>
        <strain evidence="11 12">DSM 23842</strain>
    </source>
</reference>
<dbReference type="InterPro" id="IPR011060">
    <property type="entry name" value="RibuloseP-bd_barrel"/>
</dbReference>
<dbReference type="EMBL" id="FNQK01000008">
    <property type="protein sequence ID" value="SEA20918.1"/>
    <property type="molecule type" value="Genomic_DNA"/>
</dbReference>
<evidence type="ECO:0000256" key="2">
    <source>
        <dbReference type="ARBA" id="ARBA00004664"/>
    </source>
</evidence>
<evidence type="ECO:0000256" key="3">
    <source>
        <dbReference type="ARBA" id="ARBA00012572"/>
    </source>
</evidence>
<dbReference type="RefSeq" id="WP_092133544.1">
    <property type="nucleotide sequence ID" value="NZ_FNQK01000008.1"/>
</dbReference>
<evidence type="ECO:0000256" key="9">
    <source>
        <dbReference type="HAMAP-Rule" id="MF_00135"/>
    </source>
</evidence>
<dbReference type="EC" id="5.3.1.24" evidence="3 9"/>
<dbReference type="STRING" id="283786.SAMN04487990_10869"/>
<dbReference type="GO" id="GO:0004640">
    <property type="term" value="F:phosphoribosylanthranilate isomerase activity"/>
    <property type="evidence" value="ECO:0007669"/>
    <property type="project" value="UniProtKB-UniRule"/>
</dbReference>
<dbReference type="OrthoDB" id="9786954at2"/>
<name>A0A1H3ZBM2_BIZPA</name>
<evidence type="ECO:0000256" key="7">
    <source>
        <dbReference type="ARBA" id="ARBA00023141"/>
    </source>
</evidence>
<evidence type="ECO:0000256" key="8">
    <source>
        <dbReference type="ARBA" id="ARBA00023235"/>
    </source>
</evidence>
<accession>A0A1H3ZBM2</accession>
<organism evidence="11 12">
    <name type="scientific">Bizionia paragorgiae</name>
    <dbReference type="NCBI Taxonomy" id="283786"/>
    <lineage>
        <taxon>Bacteria</taxon>
        <taxon>Pseudomonadati</taxon>
        <taxon>Bacteroidota</taxon>
        <taxon>Flavobacteriia</taxon>
        <taxon>Flavobacteriales</taxon>
        <taxon>Flavobacteriaceae</taxon>
        <taxon>Bizionia</taxon>
    </lineage>
</organism>
<dbReference type="Proteomes" id="UP000198846">
    <property type="component" value="Unassembled WGS sequence"/>
</dbReference>